<dbReference type="Proteomes" id="UP000199034">
    <property type="component" value="Unassembled WGS sequence"/>
</dbReference>
<reference evidence="2" key="1">
    <citation type="submission" date="2016-10" db="EMBL/GenBank/DDBJ databases">
        <authorList>
            <person name="Varghese N."/>
            <person name="Submissions S."/>
        </authorList>
    </citation>
    <scope>NUCLEOTIDE SEQUENCE [LARGE SCALE GENOMIC DNA]</scope>
    <source>
        <strain evidence="2">CGMCC 4.6858</strain>
    </source>
</reference>
<dbReference type="OrthoDB" id="9968241at2"/>
<keyword evidence="2" id="KW-1185">Reference proteome</keyword>
<evidence type="ECO:0000313" key="2">
    <source>
        <dbReference type="Proteomes" id="UP000199034"/>
    </source>
</evidence>
<evidence type="ECO:0000313" key="1">
    <source>
        <dbReference type="EMBL" id="SDD91952.1"/>
    </source>
</evidence>
<dbReference type="EMBL" id="FMZM01000012">
    <property type="protein sequence ID" value="SDD91952.1"/>
    <property type="molecule type" value="Genomic_DNA"/>
</dbReference>
<gene>
    <name evidence="1" type="ORF">SAMN05421872_112109</name>
</gene>
<proteinExistence type="predicted"/>
<dbReference type="PROSITE" id="PS51257">
    <property type="entry name" value="PROKAR_LIPOPROTEIN"/>
    <property type="match status" value="1"/>
</dbReference>
<name>A0A1G6YNS8_9ACTN</name>
<dbReference type="AlphaFoldDB" id="A0A1G6YNS8"/>
<accession>A0A1G6YNS8</accession>
<organism evidence="1 2">
    <name type="scientific">Nocardioides lianchengensis</name>
    <dbReference type="NCBI Taxonomy" id="1045774"/>
    <lineage>
        <taxon>Bacteria</taxon>
        <taxon>Bacillati</taxon>
        <taxon>Actinomycetota</taxon>
        <taxon>Actinomycetes</taxon>
        <taxon>Propionibacteriales</taxon>
        <taxon>Nocardioidaceae</taxon>
        <taxon>Nocardioides</taxon>
    </lineage>
</organism>
<dbReference type="STRING" id="1045774.SAMN05421872_112109"/>
<sequence length="249" mass="25527">MPIPRRPLPIAAPLVALLLAACAVRGGAQTVTDFEDWLAEHPFEGMAVADATSAEALPFAGSADITVTVAGTDVGAAAAHVCDFDPPGAATLALSVSADGLAVPVDCDDPAASATTWEVVAGIDGLTDVAIASPETVAVFDDTEAALAGWDALRRLPSASYTVEGPTWVLTDRPGTSAAARAVARDALSSIYIVERVSVLPATESGPEHVDVEVAFDAPLLERELLTGHPERRDLVTVRESVRVSGGAP</sequence>
<dbReference type="RefSeq" id="WP_090860123.1">
    <property type="nucleotide sequence ID" value="NZ_FMZM01000012.1"/>
</dbReference>
<protein>
    <submittedName>
        <fullName evidence="1">Uncharacterized protein</fullName>
    </submittedName>
</protein>